<accession>D0WA40</accession>
<dbReference type="AlphaFoldDB" id="D0WA40"/>
<comment type="caution">
    <text evidence="1">The sequence shown here is derived from an EMBL/GenBank/DDBJ whole genome shotgun (WGS) entry which is preliminary data.</text>
</comment>
<name>D0WA40_NEILA</name>
<dbReference type="Proteomes" id="UP000003843">
    <property type="component" value="Unassembled WGS sequence"/>
</dbReference>
<dbReference type="EMBL" id="ACEQ02000015">
    <property type="protein sequence ID" value="EEZ75563.1"/>
    <property type="molecule type" value="Genomic_DNA"/>
</dbReference>
<proteinExistence type="predicted"/>
<evidence type="ECO:0000313" key="2">
    <source>
        <dbReference type="Proteomes" id="UP000003843"/>
    </source>
</evidence>
<reference evidence="1 2" key="1">
    <citation type="submission" date="2009-10" db="EMBL/GenBank/DDBJ databases">
        <authorList>
            <person name="Weinstock G."/>
            <person name="Sodergren E."/>
            <person name="Clifton S."/>
            <person name="Fulton L."/>
            <person name="Fulton B."/>
            <person name="Courtney L."/>
            <person name="Fronick C."/>
            <person name="Harrison M."/>
            <person name="Strong C."/>
            <person name="Farmer C."/>
            <person name="Delahaunty K."/>
            <person name="Markovic C."/>
            <person name="Hall O."/>
            <person name="Minx P."/>
            <person name="Tomlinson C."/>
            <person name="Mitreva M."/>
            <person name="Nelson J."/>
            <person name="Hou S."/>
            <person name="Wollam A."/>
            <person name="Pepin K.H."/>
            <person name="Johnson M."/>
            <person name="Bhonagiri V."/>
            <person name="Nash W.E."/>
            <person name="Warren W."/>
            <person name="Chinwalla A."/>
            <person name="Mardis E.R."/>
            <person name="Wilson R.K."/>
        </authorList>
    </citation>
    <scope>NUCLEOTIDE SEQUENCE [LARGE SCALE GENOMIC DNA]</scope>
    <source>
        <strain evidence="1 2">ATCC 23970</strain>
    </source>
</reference>
<protein>
    <submittedName>
        <fullName evidence="1">Uncharacterized protein</fullName>
    </submittedName>
</protein>
<sequence length="49" mass="5666">MEKITQTAPSIKIKSFIFYCLKQENGLKVDFKEIKNSFIRLDTDGLLTV</sequence>
<evidence type="ECO:0000313" key="1">
    <source>
        <dbReference type="EMBL" id="EEZ75563.1"/>
    </source>
</evidence>
<gene>
    <name evidence="1" type="ORF">NEILACOT_04409</name>
</gene>
<organism evidence="1 2">
    <name type="scientific">Neisseria lactamica ATCC 23970</name>
    <dbReference type="NCBI Taxonomy" id="546265"/>
    <lineage>
        <taxon>Bacteria</taxon>
        <taxon>Pseudomonadati</taxon>
        <taxon>Pseudomonadota</taxon>
        <taxon>Betaproteobacteria</taxon>
        <taxon>Neisseriales</taxon>
        <taxon>Neisseriaceae</taxon>
        <taxon>Neisseria</taxon>
    </lineage>
</organism>